<feature type="binding site" evidence="9">
    <location>
        <position position="246"/>
    </location>
    <ligand>
        <name>Mg(2+)</name>
        <dbReference type="ChEBI" id="CHEBI:18420"/>
        <label>1</label>
    </ligand>
</feature>
<dbReference type="PANTHER" id="PTHR43285:SF2">
    <property type="entry name" value="ANTHRANILATE PHOSPHORIBOSYLTRANSFERASE"/>
    <property type="match status" value="1"/>
</dbReference>
<dbReference type="InterPro" id="IPR036320">
    <property type="entry name" value="Glycosyl_Trfase_fam3_N_dom_sf"/>
</dbReference>
<evidence type="ECO:0000259" key="11">
    <source>
        <dbReference type="Pfam" id="PF02885"/>
    </source>
</evidence>
<evidence type="ECO:0000256" key="9">
    <source>
        <dbReference type="HAMAP-Rule" id="MF_00211"/>
    </source>
</evidence>
<feature type="binding site" evidence="9">
    <location>
        <position position="245"/>
    </location>
    <ligand>
        <name>Mg(2+)</name>
        <dbReference type="ChEBI" id="CHEBI:18420"/>
        <label>2</label>
    </ligand>
</feature>
<dbReference type="Pfam" id="PF02885">
    <property type="entry name" value="Glycos_trans_3N"/>
    <property type="match status" value="1"/>
</dbReference>
<feature type="domain" description="Glycosyl transferase family 3" evidence="10">
    <location>
        <begin position="95"/>
        <end position="343"/>
    </location>
</feature>
<comment type="catalytic activity">
    <reaction evidence="7 9">
        <text>N-(5-phospho-beta-D-ribosyl)anthranilate + diphosphate = 5-phospho-alpha-D-ribose 1-diphosphate + anthranilate</text>
        <dbReference type="Rhea" id="RHEA:11768"/>
        <dbReference type="ChEBI" id="CHEBI:16567"/>
        <dbReference type="ChEBI" id="CHEBI:18277"/>
        <dbReference type="ChEBI" id="CHEBI:33019"/>
        <dbReference type="ChEBI" id="CHEBI:58017"/>
        <dbReference type="EC" id="2.4.2.18"/>
    </reaction>
</comment>
<evidence type="ECO:0000259" key="10">
    <source>
        <dbReference type="Pfam" id="PF00591"/>
    </source>
</evidence>
<comment type="pathway">
    <text evidence="1 9">Amino-acid biosynthesis; L-tryptophan biosynthesis; L-tryptophan from chorismate: step 2/5.</text>
</comment>
<dbReference type="OrthoDB" id="9806430at2"/>
<comment type="cofactor">
    <cofactor evidence="9">
        <name>Mg(2+)</name>
        <dbReference type="ChEBI" id="CHEBI:18420"/>
    </cofactor>
    <text evidence="9">Binds 2 magnesium ions per monomer.</text>
</comment>
<dbReference type="EMBL" id="SLXJ01000001">
    <property type="protein sequence ID" value="TCP18763.1"/>
    <property type="molecule type" value="Genomic_DNA"/>
</dbReference>
<keyword evidence="13" id="KW-1185">Reference proteome</keyword>
<dbReference type="GO" id="GO:0000162">
    <property type="term" value="P:L-tryptophan biosynthetic process"/>
    <property type="evidence" value="ECO:0007669"/>
    <property type="project" value="UniProtKB-UniRule"/>
</dbReference>
<keyword evidence="4 9" id="KW-0808">Transferase</keyword>
<dbReference type="SUPFAM" id="SSF47648">
    <property type="entry name" value="Nucleoside phosphorylase/phosphoribosyltransferase N-terminal domain"/>
    <property type="match status" value="1"/>
</dbReference>
<feature type="binding site" evidence="9">
    <location>
        <position position="187"/>
    </location>
    <ligand>
        <name>anthranilate</name>
        <dbReference type="ChEBI" id="CHEBI:16567"/>
        <label>2</label>
    </ligand>
</feature>
<dbReference type="FunFam" id="3.40.1030.10:FF:000002">
    <property type="entry name" value="Anthranilate phosphoribosyltransferase"/>
    <property type="match status" value="1"/>
</dbReference>
<dbReference type="PANTHER" id="PTHR43285">
    <property type="entry name" value="ANTHRANILATE PHOSPHORIBOSYLTRANSFERASE"/>
    <property type="match status" value="1"/>
</dbReference>
<feature type="binding site" evidence="9">
    <location>
        <begin position="129"/>
        <end position="137"/>
    </location>
    <ligand>
        <name>5-phospho-alpha-D-ribose 1-diphosphate</name>
        <dbReference type="ChEBI" id="CHEBI:58017"/>
    </ligand>
</feature>
<evidence type="ECO:0000256" key="5">
    <source>
        <dbReference type="ARBA" id="ARBA00022822"/>
    </source>
</evidence>
<evidence type="ECO:0000256" key="2">
    <source>
        <dbReference type="ARBA" id="ARBA00022605"/>
    </source>
</evidence>
<comment type="similarity">
    <text evidence="8">In the C-terminal section; belongs to the anthranilate phosphoribosyltransferase family.</text>
</comment>
<sequence>MQTNTPQFSNTLSNNTQHDTFQLDDILEKLFNKQILNVAESHFFFEKIVQGKLSNEQLAAALIALKLRGETVEEISGAVTAALKNAQPFPTPSYAFADIVGTGGDGHHTINISTASAIVAATLGYKIAKHGSRSVSSKTGASDVLSALNINVNMPAEVARQALDAINLCFLFAPNYHQGFKYAAPVRQALKTRTLFNILGPLVNPANAKRQLLGVYSPELIRVYAETVKALHFEHTIVVHGAGLDEVAVHGETKVAEIKNGNIDYFTVTPADFGIETHSLDALKGGEPAENAAKLTALLQGKGEMAHIDAVAANVAMLMRIFGESDLKANAKRVKALLTTDKAFQTLVQLSRFNR</sequence>
<keyword evidence="3 9" id="KW-0328">Glycosyltransferase</keyword>
<keyword evidence="5 9" id="KW-0822">Tryptophan biosynthesis</keyword>
<keyword evidence="6 9" id="KW-0057">Aromatic amino acid biosynthesis</keyword>
<dbReference type="RefSeq" id="WP_132500379.1">
    <property type="nucleotide sequence ID" value="NZ_LVXA01000001.1"/>
</dbReference>
<evidence type="ECO:0000256" key="1">
    <source>
        <dbReference type="ARBA" id="ARBA00004907"/>
    </source>
</evidence>
<comment type="function">
    <text evidence="9">Catalyzes the transfer of the phosphoribosyl group of 5-phosphorylribose-1-pyrophosphate (PRPP) to anthranilate to yield N-(5'-phosphoribosyl)-anthranilate (PRA).</text>
</comment>
<feature type="binding site" evidence="9">
    <location>
        <position position="109"/>
    </location>
    <ligand>
        <name>5-phospho-alpha-D-ribose 1-diphosphate</name>
        <dbReference type="ChEBI" id="CHEBI:58017"/>
    </ligand>
</feature>
<feature type="binding site" evidence="9">
    <location>
        <position position="101"/>
    </location>
    <ligand>
        <name>anthranilate</name>
        <dbReference type="ChEBI" id="CHEBI:16567"/>
        <label>1</label>
    </ligand>
</feature>
<evidence type="ECO:0000313" key="12">
    <source>
        <dbReference type="EMBL" id="TCP18763.1"/>
    </source>
</evidence>
<feature type="binding site" evidence="9">
    <location>
        <position position="113"/>
    </location>
    <ligand>
        <name>Mg(2+)</name>
        <dbReference type="ChEBI" id="CHEBI:18420"/>
        <label>1</label>
    </ligand>
</feature>
<comment type="subunit">
    <text evidence="9">Homodimer.</text>
</comment>
<feature type="binding site" evidence="9">
    <location>
        <position position="246"/>
    </location>
    <ligand>
        <name>Mg(2+)</name>
        <dbReference type="ChEBI" id="CHEBI:18420"/>
        <label>2</label>
    </ligand>
</feature>
<dbReference type="AlphaFoldDB" id="A0A4R2NC98"/>
<dbReference type="GO" id="GO:0005829">
    <property type="term" value="C:cytosol"/>
    <property type="evidence" value="ECO:0007669"/>
    <property type="project" value="TreeGrafter"/>
</dbReference>
<feature type="binding site" evidence="9">
    <location>
        <begin position="104"/>
        <end position="105"/>
    </location>
    <ligand>
        <name>5-phospho-alpha-D-ribose 1-diphosphate</name>
        <dbReference type="ChEBI" id="CHEBI:58017"/>
    </ligand>
</feature>
<evidence type="ECO:0000313" key="13">
    <source>
        <dbReference type="Proteomes" id="UP000295537"/>
    </source>
</evidence>
<dbReference type="Gene3D" id="1.20.970.10">
    <property type="entry name" value="Transferase, Pyrimidine Nucleoside Phosphorylase, Chain C"/>
    <property type="match status" value="1"/>
</dbReference>
<dbReference type="InterPro" id="IPR005940">
    <property type="entry name" value="Anthranilate_Pribosyl_Tfrase"/>
</dbReference>
<dbReference type="HAMAP" id="MF_00211">
    <property type="entry name" value="TrpD"/>
    <property type="match status" value="1"/>
</dbReference>
<dbReference type="SUPFAM" id="SSF52418">
    <property type="entry name" value="Nucleoside phosphorylase/phosphoribosyltransferase catalytic domain"/>
    <property type="match status" value="1"/>
</dbReference>
<dbReference type="GO" id="GO:0000287">
    <property type="term" value="F:magnesium ion binding"/>
    <property type="evidence" value="ECO:0007669"/>
    <property type="project" value="UniProtKB-UniRule"/>
</dbReference>
<keyword evidence="9" id="KW-0460">Magnesium</keyword>
<comment type="caution">
    <text evidence="9">Lacks conserved residue(s) required for the propagation of feature annotation.</text>
</comment>
<evidence type="ECO:0000256" key="8">
    <source>
        <dbReference type="ARBA" id="ARBA00061188"/>
    </source>
</evidence>
<feature type="binding site" evidence="9">
    <location>
        <position position="141"/>
    </location>
    <ligand>
        <name>5-phospho-alpha-D-ribose 1-diphosphate</name>
        <dbReference type="ChEBI" id="CHEBI:58017"/>
    </ligand>
</feature>
<dbReference type="InterPro" id="IPR035902">
    <property type="entry name" value="Nuc_phospho_transferase"/>
</dbReference>
<evidence type="ECO:0000256" key="7">
    <source>
        <dbReference type="ARBA" id="ARBA00052328"/>
    </source>
</evidence>
<protein>
    <recommendedName>
        <fullName evidence="9">Anthranilate phosphoribosyltransferase</fullName>
        <ecNumber evidence="9">2.4.2.18</ecNumber>
    </recommendedName>
</protein>
<feature type="domain" description="Glycosyl transferase family 3 N-terminal" evidence="11">
    <location>
        <begin position="25"/>
        <end position="85"/>
    </location>
</feature>
<reference evidence="12 13" key="1">
    <citation type="submission" date="2019-03" db="EMBL/GenBank/DDBJ databases">
        <title>Genomic Encyclopedia of Type Strains, Phase IV (KMG-IV): sequencing the most valuable type-strain genomes for metagenomic binning, comparative biology and taxonomic classification.</title>
        <authorList>
            <person name="Goeker M."/>
        </authorList>
    </citation>
    <scope>NUCLEOTIDE SEQUENCE [LARGE SCALE GENOMIC DNA]</scope>
    <source>
        <strain evidence="12 13">DSM 16380</strain>
    </source>
</reference>
<dbReference type="EC" id="2.4.2.18" evidence="9"/>
<comment type="caution">
    <text evidence="12">The sequence shown here is derived from an EMBL/GenBank/DDBJ whole genome shotgun (WGS) entry which is preliminary data.</text>
</comment>
<feature type="binding site" evidence="9">
    <location>
        <begin position="111"/>
        <end position="114"/>
    </location>
    <ligand>
        <name>5-phospho-alpha-D-ribose 1-diphosphate</name>
        <dbReference type="ChEBI" id="CHEBI:58017"/>
    </ligand>
</feature>
<accession>A0A4R2NC98</accession>
<evidence type="ECO:0000256" key="3">
    <source>
        <dbReference type="ARBA" id="ARBA00022676"/>
    </source>
</evidence>
<dbReference type="InterPro" id="IPR017459">
    <property type="entry name" value="Glycosyl_Trfase_fam3_N_dom"/>
</dbReference>
<dbReference type="NCBIfam" id="TIGR01245">
    <property type="entry name" value="trpD"/>
    <property type="match status" value="1"/>
</dbReference>
<dbReference type="InterPro" id="IPR000312">
    <property type="entry name" value="Glycosyl_Trfase_fam3"/>
</dbReference>
<keyword evidence="2 9" id="KW-0028">Amino-acid biosynthesis</keyword>
<dbReference type="GO" id="GO:0004048">
    <property type="term" value="F:anthranilate phosphoribosyltransferase activity"/>
    <property type="evidence" value="ECO:0007669"/>
    <property type="project" value="UniProtKB-UniRule"/>
</dbReference>
<keyword evidence="9" id="KW-0479">Metal-binding</keyword>
<evidence type="ECO:0000256" key="6">
    <source>
        <dbReference type="ARBA" id="ARBA00023141"/>
    </source>
</evidence>
<dbReference type="Proteomes" id="UP000295537">
    <property type="component" value="Unassembled WGS sequence"/>
</dbReference>
<name>A0A4R2NC98_9PAST</name>
<gene>
    <name evidence="9" type="primary">trpD</name>
    <name evidence="12" type="ORF">EV693_10127</name>
</gene>
<organism evidence="12 13">
    <name type="scientific">Nicoletella semolina</name>
    <dbReference type="NCBI Taxonomy" id="271160"/>
    <lineage>
        <taxon>Bacteria</taxon>
        <taxon>Pseudomonadati</taxon>
        <taxon>Pseudomonadota</taxon>
        <taxon>Gammaproteobacteria</taxon>
        <taxon>Pasteurellales</taxon>
        <taxon>Pasteurellaceae</taxon>
        <taxon>Nicoletella</taxon>
    </lineage>
</organism>
<feature type="binding site" evidence="9">
    <location>
        <position position="101"/>
    </location>
    <ligand>
        <name>5-phospho-alpha-D-ribose 1-diphosphate</name>
        <dbReference type="ChEBI" id="CHEBI:58017"/>
    </ligand>
</feature>
<dbReference type="UniPathway" id="UPA00035">
    <property type="reaction ID" value="UER00041"/>
</dbReference>
<proteinExistence type="inferred from homology"/>
<dbReference type="Pfam" id="PF00591">
    <property type="entry name" value="Glycos_transf_3"/>
    <property type="match status" value="1"/>
</dbReference>
<evidence type="ECO:0000256" key="4">
    <source>
        <dbReference type="ARBA" id="ARBA00022679"/>
    </source>
</evidence>
<dbReference type="Gene3D" id="3.40.1030.10">
    <property type="entry name" value="Nucleoside phosphorylase/phosphoribosyltransferase catalytic domain"/>
    <property type="match status" value="1"/>
</dbReference>
<comment type="similarity">
    <text evidence="9">Belongs to the anthranilate phosphoribosyltransferase family.</text>
</comment>